<keyword evidence="1" id="KW-0812">Transmembrane</keyword>
<evidence type="ECO:0000256" key="1">
    <source>
        <dbReference type="SAM" id="Phobius"/>
    </source>
</evidence>
<keyword evidence="1" id="KW-1133">Transmembrane helix</keyword>
<evidence type="ECO:0000313" key="2">
    <source>
        <dbReference type="EMBL" id="OLR94088.1"/>
    </source>
</evidence>
<protein>
    <submittedName>
        <fullName evidence="2">Uncharacterized protein</fullName>
    </submittedName>
</protein>
<dbReference type="STRING" id="1193682.BJP25_13550"/>
<keyword evidence="1" id="KW-0472">Membrane</keyword>
<dbReference type="AlphaFoldDB" id="A0A1Q9LPX8"/>
<feature type="transmembrane region" description="Helical" evidence="1">
    <location>
        <begin position="39"/>
        <end position="65"/>
    </location>
</feature>
<dbReference type="Proteomes" id="UP000186040">
    <property type="component" value="Unassembled WGS sequence"/>
</dbReference>
<reference evidence="2 3" key="1">
    <citation type="submission" date="2016-10" db="EMBL/GenBank/DDBJ databases">
        <title>The Draft Genome Sequence of Actinokineospora bangkokensis 44EHWT reveals the biosynthetic pathway of antifungal compounds Thailandins with unusual extender unit butylmalonyl-CoA.</title>
        <authorList>
            <person name="Greule A."/>
            <person name="Intra B."/>
            <person name="Flemming S."/>
            <person name="Rommel M.G."/>
            <person name="Panbangred W."/>
            <person name="Bechthold A."/>
        </authorList>
    </citation>
    <scope>NUCLEOTIDE SEQUENCE [LARGE SCALE GENOMIC DNA]</scope>
    <source>
        <strain evidence="2 3">44EHW</strain>
    </source>
</reference>
<dbReference type="EMBL" id="MKQR01000008">
    <property type="protein sequence ID" value="OLR94088.1"/>
    <property type="molecule type" value="Genomic_DNA"/>
</dbReference>
<gene>
    <name evidence="2" type="ORF">BJP25_13550</name>
</gene>
<feature type="transmembrane region" description="Helical" evidence="1">
    <location>
        <begin position="77"/>
        <end position="97"/>
    </location>
</feature>
<name>A0A1Q9LPX8_9PSEU</name>
<organism evidence="2 3">
    <name type="scientific">Actinokineospora bangkokensis</name>
    <dbReference type="NCBI Taxonomy" id="1193682"/>
    <lineage>
        <taxon>Bacteria</taxon>
        <taxon>Bacillati</taxon>
        <taxon>Actinomycetota</taxon>
        <taxon>Actinomycetes</taxon>
        <taxon>Pseudonocardiales</taxon>
        <taxon>Pseudonocardiaceae</taxon>
        <taxon>Actinokineospora</taxon>
    </lineage>
</organism>
<evidence type="ECO:0000313" key="3">
    <source>
        <dbReference type="Proteomes" id="UP000186040"/>
    </source>
</evidence>
<feature type="transmembrane region" description="Helical" evidence="1">
    <location>
        <begin position="103"/>
        <end position="120"/>
    </location>
</feature>
<proteinExistence type="predicted"/>
<comment type="caution">
    <text evidence="2">The sequence shown here is derived from an EMBL/GenBank/DDBJ whole genome shotgun (WGS) entry which is preliminary data.</text>
</comment>
<sequence>MTGVAALFVLLRLLAVAHYDWHTAFALLHTLDFEDAPAIFLGTFMANEVVSSVLLVAILPFTVFAKLTGRAHPEERAQWVGSALLSVVLVSLIVAHVRTFHSWGLLIGIAVLAVLIPLVQRGRSHPRVGKAVEFVLQRSRLLAATAALACAAAVSTPWVPLERIETTTEGTRDYYVFDVSPGFLKVLTEDEHAFHIFRDDEVRSRTELTEH</sequence>
<keyword evidence="3" id="KW-1185">Reference proteome</keyword>
<accession>A0A1Q9LPX8</accession>